<name>A0A0F9TYV1_9ZZZZ</name>
<comment type="caution">
    <text evidence="1">The sequence shown here is derived from an EMBL/GenBank/DDBJ whole genome shotgun (WGS) entry which is preliminary data.</text>
</comment>
<dbReference type="AlphaFoldDB" id="A0A0F9TYV1"/>
<protein>
    <submittedName>
        <fullName evidence="1">Uncharacterized protein</fullName>
    </submittedName>
</protein>
<accession>A0A0F9TYV1</accession>
<dbReference type="EMBL" id="LAZR01000171">
    <property type="protein sequence ID" value="KKN84494.1"/>
    <property type="molecule type" value="Genomic_DNA"/>
</dbReference>
<gene>
    <name evidence="1" type="ORF">LCGC14_0289560</name>
</gene>
<reference evidence="1" key="1">
    <citation type="journal article" date="2015" name="Nature">
        <title>Complex archaea that bridge the gap between prokaryotes and eukaryotes.</title>
        <authorList>
            <person name="Spang A."/>
            <person name="Saw J.H."/>
            <person name="Jorgensen S.L."/>
            <person name="Zaremba-Niedzwiedzka K."/>
            <person name="Martijn J."/>
            <person name="Lind A.E."/>
            <person name="van Eijk R."/>
            <person name="Schleper C."/>
            <person name="Guy L."/>
            <person name="Ettema T.J."/>
        </authorList>
    </citation>
    <scope>NUCLEOTIDE SEQUENCE</scope>
</reference>
<evidence type="ECO:0000313" key="1">
    <source>
        <dbReference type="EMBL" id="KKN84494.1"/>
    </source>
</evidence>
<proteinExistence type="predicted"/>
<organism evidence="1">
    <name type="scientific">marine sediment metagenome</name>
    <dbReference type="NCBI Taxonomy" id="412755"/>
    <lineage>
        <taxon>unclassified sequences</taxon>
        <taxon>metagenomes</taxon>
        <taxon>ecological metagenomes</taxon>
    </lineage>
</organism>
<sequence>MNLHEIIHAYLRMKQTDSEAWLRELVQDAGLSVCFIKHIAALRE</sequence>